<evidence type="ECO:0000313" key="2">
    <source>
        <dbReference type="EMBL" id="MDN3620028.1"/>
    </source>
</evidence>
<evidence type="ECO:0000313" key="3">
    <source>
        <dbReference type="Proteomes" id="UP001228636"/>
    </source>
</evidence>
<accession>A0AAJ1QY14</accession>
<dbReference type="Gene3D" id="1.25.40.10">
    <property type="entry name" value="Tetratricopeptide repeat domain"/>
    <property type="match status" value="2"/>
</dbReference>
<sequence>MKTLNNLKKSFYLIIILNISVLQYLQGQQLKTHFEEHIIPLNMPFDSISNFLTKTKKQALIKKDSTLLINTLITQSRFNRFKLNYLEAFSFAGEALFISEEYKNQLLIAKANEELGVLTYLYKQNEESESYFIKAHELYRKLYKHHKIDVSEIYNSYYNLVLHYQRIADKENLQSYIDSCIVLSKKTKLPPIYSIFLDEKKASISEWNNAPNEALKLLKNAAQQLENSAPNSGLKNKDRKFLLIIYGRIAIIYHKKKDLNKAKFYFEKFAKIKGDLGETTFYKSFLYSRYAEVLKELNLFSLAYEYEKKSNDISNALLNPRNEKNKGFLTIKNYYKEELIKKREQLNIKNLELAKEKEALLNFRITLFIILFLVIILTLIFRQRIKNLKFEKKQQNSKELLDVKNKELTTNTLQLIEKEQVIKQLSDFIKEANPGNKSKIILKTIERSSTSLWDSFNRRFNQLNKGFYDRLQEKVPDLSRADRKLCALIKLNFSGKEMAHLLGISLGSVHVARHRLRKKMKLERHQNLTSFITSI</sequence>
<dbReference type="GO" id="GO:0006355">
    <property type="term" value="P:regulation of DNA-templated transcription"/>
    <property type="evidence" value="ECO:0007669"/>
    <property type="project" value="InterPro"/>
</dbReference>
<comment type="caution">
    <text evidence="2">The sequence shown here is derived from an EMBL/GenBank/DDBJ whole genome shotgun (WGS) entry which is preliminary data.</text>
</comment>
<dbReference type="EMBL" id="JAUFQH010000008">
    <property type="protein sequence ID" value="MDN3620028.1"/>
    <property type="molecule type" value="Genomic_DNA"/>
</dbReference>
<dbReference type="GO" id="GO:0003677">
    <property type="term" value="F:DNA binding"/>
    <property type="evidence" value="ECO:0007669"/>
    <property type="project" value="InterPro"/>
</dbReference>
<dbReference type="SUPFAM" id="SSF48452">
    <property type="entry name" value="TPR-like"/>
    <property type="match status" value="1"/>
</dbReference>
<keyword evidence="1" id="KW-1133">Transmembrane helix</keyword>
<organism evidence="2 3">
    <name type="scientific">Polaribacter sejongensis</name>
    <dbReference type="NCBI Taxonomy" id="985043"/>
    <lineage>
        <taxon>Bacteria</taxon>
        <taxon>Pseudomonadati</taxon>
        <taxon>Bacteroidota</taxon>
        <taxon>Flavobacteriia</taxon>
        <taxon>Flavobacteriales</taxon>
        <taxon>Flavobacteriaceae</taxon>
    </lineage>
</organism>
<gene>
    <name evidence="2" type="ORF">QWY81_11240</name>
</gene>
<keyword evidence="1" id="KW-0812">Transmembrane</keyword>
<dbReference type="Gene3D" id="1.10.10.10">
    <property type="entry name" value="Winged helix-like DNA-binding domain superfamily/Winged helix DNA-binding domain"/>
    <property type="match status" value="1"/>
</dbReference>
<proteinExistence type="predicted"/>
<dbReference type="AlphaFoldDB" id="A0AAJ1QY14"/>
<dbReference type="InterPro" id="IPR016032">
    <property type="entry name" value="Sig_transdc_resp-reg_C-effctor"/>
</dbReference>
<keyword evidence="1" id="KW-0472">Membrane</keyword>
<reference evidence="2 3" key="1">
    <citation type="journal article" date="2014" name="Int. J. Syst. Evol. Microbiol.">
        <title>Complete genome sequence of Corynebacterium casei LMG S-19264T (=DSM 44701T), isolated from a smear-ripened cheese.</title>
        <authorList>
            <consortium name="US DOE Joint Genome Institute (JGI-PGF)"/>
            <person name="Walter F."/>
            <person name="Albersmeier A."/>
            <person name="Kalinowski J."/>
            <person name="Ruckert C."/>
        </authorList>
    </citation>
    <scope>NUCLEOTIDE SEQUENCE [LARGE SCALE GENOMIC DNA]</scope>
    <source>
        <strain evidence="2 3">CECT 8670</strain>
    </source>
</reference>
<dbReference type="InterPro" id="IPR011990">
    <property type="entry name" value="TPR-like_helical_dom_sf"/>
</dbReference>
<protein>
    <recommendedName>
        <fullName evidence="4">HTH luxR-type domain-containing protein</fullName>
    </recommendedName>
</protein>
<dbReference type="InterPro" id="IPR036388">
    <property type="entry name" value="WH-like_DNA-bd_sf"/>
</dbReference>
<dbReference type="RefSeq" id="WP_165732676.1">
    <property type="nucleotide sequence ID" value="NZ_CP103460.1"/>
</dbReference>
<dbReference type="Proteomes" id="UP001228636">
    <property type="component" value="Unassembled WGS sequence"/>
</dbReference>
<evidence type="ECO:0008006" key="4">
    <source>
        <dbReference type="Google" id="ProtNLM"/>
    </source>
</evidence>
<feature type="transmembrane region" description="Helical" evidence="1">
    <location>
        <begin position="359"/>
        <end position="381"/>
    </location>
</feature>
<dbReference type="SUPFAM" id="SSF46894">
    <property type="entry name" value="C-terminal effector domain of the bipartite response regulators"/>
    <property type="match status" value="1"/>
</dbReference>
<name>A0AAJ1QY14_9FLAO</name>
<evidence type="ECO:0000256" key="1">
    <source>
        <dbReference type="SAM" id="Phobius"/>
    </source>
</evidence>